<evidence type="ECO:0000313" key="2">
    <source>
        <dbReference type="Proteomes" id="UP000230069"/>
    </source>
</evidence>
<proteinExistence type="predicted"/>
<name>A0A2G5FC00_AQUCA</name>
<dbReference type="AlphaFoldDB" id="A0A2G5FC00"/>
<organism evidence="1 2">
    <name type="scientific">Aquilegia coerulea</name>
    <name type="common">Rocky mountain columbine</name>
    <dbReference type="NCBI Taxonomy" id="218851"/>
    <lineage>
        <taxon>Eukaryota</taxon>
        <taxon>Viridiplantae</taxon>
        <taxon>Streptophyta</taxon>
        <taxon>Embryophyta</taxon>
        <taxon>Tracheophyta</taxon>
        <taxon>Spermatophyta</taxon>
        <taxon>Magnoliopsida</taxon>
        <taxon>Ranunculales</taxon>
        <taxon>Ranunculaceae</taxon>
        <taxon>Thalictroideae</taxon>
        <taxon>Aquilegia</taxon>
    </lineage>
</organism>
<protein>
    <submittedName>
        <fullName evidence="1">Uncharacterized protein</fullName>
    </submittedName>
</protein>
<keyword evidence="2" id="KW-1185">Reference proteome</keyword>
<accession>A0A2G5FC00</accession>
<dbReference type="Proteomes" id="UP000230069">
    <property type="component" value="Unassembled WGS sequence"/>
</dbReference>
<gene>
    <name evidence="1" type="ORF">AQUCO_00100747v1</name>
</gene>
<dbReference type="InParanoid" id="A0A2G5FC00"/>
<reference evidence="1 2" key="1">
    <citation type="submission" date="2017-09" db="EMBL/GenBank/DDBJ databases">
        <title>WGS assembly of Aquilegia coerulea Goldsmith.</title>
        <authorList>
            <person name="Hodges S."/>
            <person name="Kramer E."/>
            <person name="Nordborg M."/>
            <person name="Tomkins J."/>
            <person name="Borevitz J."/>
            <person name="Derieg N."/>
            <person name="Yan J."/>
            <person name="Mihaltcheva S."/>
            <person name="Hayes R.D."/>
            <person name="Rokhsar D."/>
        </authorList>
    </citation>
    <scope>NUCLEOTIDE SEQUENCE [LARGE SCALE GENOMIC DNA]</scope>
    <source>
        <strain evidence="2">cv. Goldsmith</strain>
    </source>
</reference>
<dbReference type="EMBL" id="KZ305018">
    <property type="protein sequence ID" value="PIA65460.1"/>
    <property type="molecule type" value="Genomic_DNA"/>
</dbReference>
<sequence>MRSSTYINKCNCEQSIVETTTPMILCVLNTLFKGLFGYSIVWNFPNKCSFFLFFVFNGGFILQSKGFKHLGISVSGFSSNFYLDNPQANYYFSACVSVMVYISCN</sequence>
<evidence type="ECO:0000313" key="1">
    <source>
        <dbReference type="EMBL" id="PIA65460.1"/>
    </source>
</evidence>